<dbReference type="GO" id="GO:0019853">
    <property type="term" value="P:L-ascorbic acid biosynthetic process"/>
    <property type="evidence" value="ECO:0007669"/>
    <property type="project" value="TreeGrafter"/>
</dbReference>
<evidence type="ECO:0000256" key="3">
    <source>
        <dbReference type="PIRSR" id="PIRSR605511-2"/>
    </source>
</evidence>
<keyword evidence="3" id="KW-0862">Zinc</keyword>
<dbReference type="AlphaFoldDB" id="A0A495JTN9"/>
<protein>
    <submittedName>
        <fullName evidence="5">Sugar lactone lactonase YvrE</fullName>
    </submittedName>
</protein>
<feature type="binding site" evidence="3">
    <location>
        <position position="200"/>
    </location>
    <ligand>
        <name>a divalent metal cation</name>
        <dbReference type="ChEBI" id="CHEBI:60240"/>
    </ligand>
</feature>
<comment type="caution">
    <text evidence="5">The sequence shown here is derived from an EMBL/GenBank/DDBJ whole genome shotgun (WGS) entry which is preliminary data.</text>
</comment>
<evidence type="ECO:0000313" key="5">
    <source>
        <dbReference type="EMBL" id="RKR92353.1"/>
    </source>
</evidence>
<name>A0A495JTN9_9ACTN</name>
<dbReference type="RefSeq" id="WP_121160360.1">
    <property type="nucleotide sequence ID" value="NZ_RBKT01000001.1"/>
</dbReference>
<dbReference type="GO" id="GO:0005509">
    <property type="term" value="F:calcium ion binding"/>
    <property type="evidence" value="ECO:0007669"/>
    <property type="project" value="TreeGrafter"/>
</dbReference>
<dbReference type="PRINTS" id="PR01790">
    <property type="entry name" value="SMP30FAMILY"/>
</dbReference>
<dbReference type="Proteomes" id="UP000277671">
    <property type="component" value="Unassembled WGS sequence"/>
</dbReference>
<feature type="domain" description="SMP-30/Gluconolactonase/LRE-like region" evidence="4">
    <location>
        <begin position="16"/>
        <end position="259"/>
    </location>
</feature>
<evidence type="ECO:0000313" key="6">
    <source>
        <dbReference type="Proteomes" id="UP000277671"/>
    </source>
</evidence>
<gene>
    <name evidence="5" type="ORF">BDK92_6791</name>
</gene>
<dbReference type="OrthoDB" id="2633250at2"/>
<evidence type="ECO:0000259" key="4">
    <source>
        <dbReference type="Pfam" id="PF08450"/>
    </source>
</evidence>
<dbReference type="PANTHER" id="PTHR10907:SF47">
    <property type="entry name" value="REGUCALCIN"/>
    <property type="match status" value="1"/>
</dbReference>
<feature type="binding site" evidence="3">
    <location>
        <position position="123"/>
    </location>
    <ligand>
        <name>substrate</name>
    </ligand>
</feature>
<evidence type="ECO:0000256" key="2">
    <source>
        <dbReference type="PIRSR" id="PIRSR605511-1"/>
    </source>
</evidence>
<dbReference type="EMBL" id="RBKT01000001">
    <property type="protein sequence ID" value="RKR92353.1"/>
    <property type="molecule type" value="Genomic_DNA"/>
</dbReference>
<feature type="binding site" evidence="3">
    <location>
        <position position="150"/>
    </location>
    <ligand>
        <name>a divalent metal cation</name>
        <dbReference type="ChEBI" id="CHEBI:60240"/>
    </ligand>
</feature>
<dbReference type="InterPro" id="IPR013658">
    <property type="entry name" value="SGL"/>
</dbReference>
<sequence>MRLTEPTPWSDDRFELGEGARWVDDRLVLVDLLAGRLYETTGDAPAPLRESRRVDAPLGAVAPIGGRPGDWIAATGTGLAELAGADGHRQLVDLESGNPSPARMNDGVADPHGRFWAGSMAYDTTPGAGTLYRYDSTGTTPVVTGLTITNGPAFDATGTTMYLADTARGEVDRFTVDPATGALSGRTPFLRLAGAEGAPDGMTVDAAGHLWVALWGGYAVRRYRPDGTLDRELRLPAAQPTSVCLGGPGLRRLFVTTAHLGLDPRGPLDGALLAVDVEVPGTPAQSVDHEVEDIRL</sequence>
<dbReference type="Gene3D" id="2.120.10.30">
    <property type="entry name" value="TolB, C-terminal domain"/>
    <property type="match status" value="1"/>
</dbReference>
<dbReference type="InterPro" id="IPR011042">
    <property type="entry name" value="6-blade_b-propeller_TolB-like"/>
</dbReference>
<accession>A0A495JTN9</accession>
<evidence type="ECO:0000256" key="1">
    <source>
        <dbReference type="ARBA" id="ARBA00008853"/>
    </source>
</evidence>
<dbReference type="SUPFAM" id="SSF63829">
    <property type="entry name" value="Calcium-dependent phosphotriesterase"/>
    <property type="match status" value="1"/>
</dbReference>
<dbReference type="GO" id="GO:0004341">
    <property type="term" value="F:gluconolactonase activity"/>
    <property type="evidence" value="ECO:0007669"/>
    <property type="project" value="TreeGrafter"/>
</dbReference>
<comment type="cofactor">
    <cofactor evidence="3">
        <name>Zn(2+)</name>
        <dbReference type="ChEBI" id="CHEBI:29105"/>
    </cofactor>
    <text evidence="3">Binds 1 divalent metal cation per subunit.</text>
</comment>
<feature type="binding site" evidence="3">
    <location>
        <position position="18"/>
    </location>
    <ligand>
        <name>a divalent metal cation</name>
        <dbReference type="ChEBI" id="CHEBI:60240"/>
    </ligand>
</feature>
<keyword evidence="6" id="KW-1185">Reference proteome</keyword>
<feature type="binding site" evidence="3">
    <location>
        <position position="105"/>
    </location>
    <ligand>
        <name>substrate</name>
    </ligand>
</feature>
<keyword evidence="3" id="KW-0479">Metal-binding</keyword>
<comment type="similarity">
    <text evidence="1">Belongs to the SMP-30/CGR1 family.</text>
</comment>
<dbReference type="InterPro" id="IPR005511">
    <property type="entry name" value="SMP-30"/>
</dbReference>
<feature type="binding site" evidence="3">
    <location>
        <position position="103"/>
    </location>
    <ligand>
        <name>substrate</name>
    </ligand>
</feature>
<dbReference type="PANTHER" id="PTHR10907">
    <property type="entry name" value="REGUCALCIN"/>
    <property type="match status" value="1"/>
</dbReference>
<reference evidence="5 6" key="1">
    <citation type="submission" date="2018-10" db="EMBL/GenBank/DDBJ databases">
        <title>Sequencing the genomes of 1000 actinobacteria strains.</title>
        <authorList>
            <person name="Klenk H.-P."/>
        </authorList>
    </citation>
    <scope>NUCLEOTIDE SEQUENCE [LARGE SCALE GENOMIC DNA]</scope>
    <source>
        <strain evidence="5 6">DSM 45175</strain>
    </source>
</reference>
<feature type="active site" description="Proton donor/acceptor" evidence="2">
    <location>
        <position position="200"/>
    </location>
</feature>
<organism evidence="5 6">
    <name type="scientific">Micromonospora pisi</name>
    <dbReference type="NCBI Taxonomy" id="589240"/>
    <lineage>
        <taxon>Bacteria</taxon>
        <taxon>Bacillati</taxon>
        <taxon>Actinomycetota</taxon>
        <taxon>Actinomycetes</taxon>
        <taxon>Micromonosporales</taxon>
        <taxon>Micromonosporaceae</taxon>
        <taxon>Micromonospora</taxon>
    </lineage>
</organism>
<proteinExistence type="inferred from homology"/>
<dbReference type="Pfam" id="PF08450">
    <property type="entry name" value="SGL"/>
    <property type="match status" value="1"/>
</dbReference>